<dbReference type="RefSeq" id="WP_069034377.1">
    <property type="nucleotide sequence ID" value="NZ_MDKC01000032.1"/>
</dbReference>
<protein>
    <submittedName>
        <fullName evidence="2">Uncharacterized protein</fullName>
    </submittedName>
</protein>
<gene>
    <name evidence="2" type="ORF">BED47_08060</name>
</gene>
<evidence type="ECO:0000256" key="1">
    <source>
        <dbReference type="SAM" id="Phobius"/>
    </source>
</evidence>
<comment type="caution">
    <text evidence="2">The sequence shown here is derived from an EMBL/GenBank/DDBJ whole genome shotgun (WGS) entry which is preliminary data.</text>
</comment>
<feature type="transmembrane region" description="Helical" evidence="1">
    <location>
        <begin position="12"/>
        <end position="34"/>
    </location>
</feature>
<proteinExistence type="predicted"/>
<reference evidence="2 3" key="1">
    <citation type="submission" date="2016-07" db="EMBL/GenBank/DDBJ databases">
        <authorList>
            <person name="Townsley L."/>
            <person name="Shank E.A."/>
        </authorList>
    </citation>
    <scope>NUCLEOTIDE SEQUENCE [LARGE SCALE GENOMIC DNA]</scope>
    <source>
        <strain evidence="2 3">CH01</strain>
    </source>
</reference>
<keyword evidence="3" id="KW-1185">Reference proteome</keyword>
<keyword evidence="1" id="KW-1133">Transmembrane helix</keyword>
<dbReference type="Proteomes" id="UP000094580">
    <property type="component" value="Unassembled WGS sequence"/>
</dbReference>
<keyword evidence="1" id="KW-0472">Membrane</keyword>
<name>A0ABX2ZMN5_9BACI</name>
<evidence type="ECO:0000313" key="2">
    <source>
        <dbReference type="EMBL" id="ODG90983.1"/>
    </source>
</evidence>
<dbReference type="EMBL" id="MDKC01000032">
    <property type="protein sequence ID" value="ODG90983.1"/>
    <property type="molecule type" value="Genomic_DNA"/>
</dbReference>
<accession>A0ABX2ZMN5</accession>
<sequence length="136" mass="15402">MERDKIEKLKTVGIILGTFVITLGIIFSIAIINFNHAKAHPIITQIPKSKRIITLVNKEELINVDSNLKTSVCEVIELPKPDNKNQYQIVCDDSEKYGFTDKEIIDKNSHSALKVGDTVYLTIYKDGKLMVKIENK</sequence>
<evidence type="ECO:0000313" key="3">
    <source>
        <dbReference type="Proteomes" id="UP000094580"/>
    </source>
</evidence>
<keyword evidence="1" id="KW-0812">Transmembrane</keyword>
<organism evidence="2 3">
    <name type="scientific">Gottfriedia luciferensis</name>
    <dbReference type="NCBI Taxonomy" id="178774"/>
    <lineage>
        <taxon>Bacteria</taxon>
        <taxon>Bacillati</taxon>
        <taxon>Bacillota</taxon>
        <taxon>Bacilli</taxon>
        <taxon>Bacillales</taxon>
        <taxon>Bacillaceae</taxon>
        <taxon>Gottfriedia</taxon>
    </lineage>
</organism>